<comment type="pathway">
    <text evidence="2">Protein modification; protein ubiquitination.</text>
</comment>
<dbReference type="InterPro" id="IPR013083">
    <property type="entry name" value="Znf_RING/FYVE/PHD"/>
</dbReference>
<dbReference type="PANTHER" id="PTHR12622">
    <property type="entry name" value="DELTEX-RELATED"/>
    <property type="match status" value="1"/>
</dbReference>
<dbReference type="InterPro" id="IPR004170">
    <property type="entry name" value="WWE_dom"/>
</dbReference>
<dbReference type="Proteomes" id="UP000822688">
    <property type="component" value="Chromosome 2"/>
</dbReference>
<evidence type="ECO:0000256" key="6">
    <source>
        <dbReference type="ARBA" id="ARBA00022723"/>
    </source>
</evidence>
<dbReference type="SUPFAM" id="SSF57850">
    <property type="entry name" value="RING/U-box"/>
    <property type="match status" value="1"/>
</dbReference>
<evidence type="ECO:0000256" key="10">
    <source>
        <dbReference type="ARBA" id="ARBA00022976"/>
    </source>
</evidence>
<keyword evidence="6" id="KW-0479">Metal-binding</keyword>
<dbReference type="SUPFAM" id="SSF117839">
    <property type="entry name" value="WWE domain"/>
    <property type="match status" value="2"/>
</dbReference>
<dbReference type="Gene3D" id="3.30.720.50">
    <property type="match status" value="2"/>
</dbReference>
<accession>A0A8T0IRJ7</accession>
<dbReference type="InterPro" id="IPR017907">
    <property type="entry name" value="Znf_RING_CS"/>
</dbReference>
<evidence type="ECO:0000256" key="9">
    <source>
        <dbReference type="ARBA" id="ARBA00022833"/>
    </source>
</evidence>
<dbReference type="AlphaFoldDB" id="A0A8T0IRJ7"/>
<dbReference type="SMART" id="SM00678">
    <property type="entry name" value="WWE"/>
    <property type="match status" value="1"/>
</dbReference>
<evidence type="ECO:0000259" key="13">
    <source>
        <dbReference type="PROSITE" id="PS50918"/>
    </source>
</evidence>
<dbReference type="EMBL" id="CM026422">
    <property type="protein sequence ID" value="KAG0585421.1"/>
    <property type="molecule type" value="Genomic_DNA"/>
</dbReference>
<keyword evidence="15" id="KW-1185">Reference proteome</keyword>
<dbReference type="Gene3D" id="3.30.390.130">
    <property type="match status" value="1"/>
</dbReference>
<evidence type="ECO:0000256" key="8">
    <source>
        <dbReference type="ARBA" id="ARBA00022771"/>
    </source>
</evidence>
<keyword evidence="9" id="KW-0862">Zinc</keyword>
<dbReference type="InterPro" id="IPR039398">
    <property type="entry name" value="Deltex_fam"/>
</dbReference>
<dbReference type="Pfam" id="PF02825">
    <property type="entry name" value="WWE"/>
    <property type="match status" value="2"/>
</dbReference>
<dbReference type="Pfam" id="PF18102">
    <property type="entry name" value="DTC"/>
    <property type="match status" value="1"/>
</dbReference>
<dbReference type="PROSITE" id="PS00518">
    <property type="entry name" value="ZF_RING_1"/>
    <property type="match status" value="1"/>
</dbReference>
<evidence type="ECO:0000256" key="11">
    <source>
        <dbReference type="PROSITE-ProRule" id="PRU00175"/>
    </source>
</evidence>
<comment type="similarity">
    <text evidence="3">Belongs to the Deltex family.</text>
</comment>
<dbReference type="Gene3D" id="3.30.40.10">
    <property type="entry name" value="Zinc/RING finger domain, C3HC4 (zinc finger)"/>
    <property type="match status" value="1"/>
</dbReference>
<dbReference type="InterPro" id="IPR018123">
    <property type="entry name" value="WWE-dom_subgr"/>
</dbReference>
<evidence type="ECO:0000313" key="15">
    <source>
        <dbReference type="Proteomes" id="UP000822688"/>
    </source>
</evidence>
<evidence type="ECO:0000259" key="12">
    <source>
        <dbReference type="PROSITE" id="PS50089"/>
    </source>
</evidence>
<sequence>MAIVWEWMTDALLWKPYSPALSTAIEASFSAHQPSVDVCIASPSAPVPTHTITFQSQSPCQTTWGSGRSRPVRRNVDPQTGTVEWQWWEDVSQQWHPYDVSINFQIESAWGQCHSSANAYFQASAPGGVSIRIHHRKFTIEFEADAVQKNVFSHFSRKVRRRVVPPGTGAGASAAAMVGPAALPSAPHASLSQQAVSVPPPSVAAGTVSLSYDANDLQPFVETSDDNDCPICVTSLRERNSVMLAKCRHVFCKECIMRWFETRPTCPVCTMAYGVITGIQPNGTMSVRIIPTDSPEFGSGLEGFPGVDIIQIHYNFPSGIQGPEHPSPGRRYTGTRRVAYLPFTKEGEDVLSLLKTAWDRRLLFSVGTSITTGQRDVVTWSGVHHKTNTWGGPTNFGYPDATYFARVKAELAEKGVR</sequence>
<dbReference type="PROSITE" id="PS50918">
    <property type="entry name" value="WWE"/>
    <property type="match status" value="1"/>
</dbReference>
<dbReference type="PROSITE" id="PS50089">
    <property type="entry name" value="ZF_RING_2"/>
    <property type="match status" value="1"/>
</dbReference>
<dbReference type="InterPro" id="IPR001841">
    <property type="entry name" value="Znf_RING"/>
</dbReference>
<dbReference type="OrthoDB" id="9984778at2759"/>
<evidence type="ECO:0000256" key="1">
    <source>
        <dbReference type="ARBA" id="ARBA00000900"/>
    </source>
</evidence>
<evidence type="ECO:0000256" key="3">
    <source>
        <dbReference type="ARBA" id="ARBA00009413"/>
    </source>
</evidence>
<comment type="catalytic activity">
    <reaction evidence="1">
        <text>S-ubiquitinyl-[E2 ubiquitin-conjugating enzyme]-L-cysteine + [acceptor protein]-L-lysine = [E2 ubiquitin-conjugating enzyme]-L-cysteine + N(6)-ubiquitinyl-[acceptor protein]-L-lysine.</text>
        <dbReference type="EC" id="2.3.2.27"/>
    </reaction>
</comment>
<keyword evidence="5" id="KW-0808">Transferase</keyword>
<evidence type="ECO:0000256" key="2">
    <source>
        <dbReference type="ARBA" id="ARBA00004906"/>
    </source>
</evidence>
<evidence type="ECO:0000256" key="4">
    <source>
        <dbReference type="ARBA" id="ARBA00012483"/>
    </source>
</evidence>
<dbReference type="GO" id="GO:0007219">
    <property type="term" value="P:Notch signaling pathway"/>
    <property type="evidence" value="ECO:0007669"/>
    <property type="project" value="UniProtKB-KW"/>
</dbReference>
<dbReference type="CDD" id="cd09633">
    <property type="entry name" value="Deltex_C"/>
    <property type="match status" value="1"/>
</dbReference>
<dbReference type="Pfam" id="PF13639">
    <property type="entry name" value="zf-RING_2"/>
    <property type="match status" value="1"/>
</dbReference>
<gene>
    <name evidence="14" type="ORF">KC19_2G010700</name>
</gene>
<evidence type="ECO:0000313" key="14">
    <source>
        <dbReference type="EMBL" id="KAG0585421.1"/>
    </source>
</evidence>
<feature type="domain" description="WWE" evidence="13">
    <location>
        <begin position="1"/>
        <end position="74"/>
    </location>
</feature>
<reference evidence="14" key="1">
    <citation type="submission" date="2020-06" db="EMBL/GenBank/DDBJ databases">
        <title>WGS assembly of Ceratodon purpureus strain R40.</title>
        <authorList>
            <person name="Carey S.B."/>
            <person name="Jenkins J."/>
            <person name="Shu S."/>
            <person name="Lovell J.T."/>
            <person name="Sreedasyam A."/>
            <person name="Maumus F."/>
            <person name="Tiley G.P."/>
            <person name="Fernandez-Pozo N."/>
            <person name="Barry K."/>
            <person name="Chen C."/>
            <person name="Wang M."/>
            <person name="Lipzen A."/>
            <person name="Daum C."/>
            <person name="Saski C.A."/>
            <person name="Payton A.C."/>
            <person name="Mcbreen J.C."/>
            <person name="Conrad R.E."/>
            <person name="Kollar L.M."/>
            <person name="Olsson S."/>
            <person name="Huttunen S."/>
            <person name="Landis J.B."/>
            <person name="Wickett N.J."/>
            <person name="Johnson M.G."/>
            <person name="Rensing S.A."/>
            <person name="Grimwood J."/>
            <person name="Schmutz J."/>
            <person name="Mcdaniel S.F."/>
        </authorList>
    </citation>
    <scope>NUCLEOTIDE SEQUENCE</scope>
    <source>
        <strain evidence="14">R40</strain>
    </source>
</reference>
<dbReference type="SMART" id="SM00184">
    <property type="entry name" value="RING"/>
    <property type="match status" value="1"/>
</dbReference>
<dbReference type="InterPro" id="IPR039399">
    <property type="entry name" value="Deltex_C_sf"/>
</dbReference>
<evidence type="ECO:0000256" key="7">
    <source>
        <dbReference type="ARBA" id="ARBA00022737"/>
    </source>
</evidence>
<dbReference type="GO" id="GO:0016567">
    <property type="term" value="P:protein ubiquitination"/>
    <property type="evidence" value="ECO:0007669"/>
    <property type="project" value="InterPro"/>
</dbReference>
<protein>
    <recommendedName>
        <fullName evidence="4">RING-type E3 ubiquitin transferase</fullName>
        <ecNumber evidence="4">2.3.2.27</ecNumber>
    </recommendedName>
</protein>
<keyword evidence="10" id="KW-0914">Notch signaling pathway</keyword>
<name>A0A8T0IRJ7_CERPU</name>
<feature type="domain" description="RING-type" evidence="12">
    <location>
        <begin position="229"/>
        <end position="270"/>
    </location>
</feature>
<keyword evidence="7" id="KW-0677">Repeat</keyword>
<dbReference type="GO" id="GO:0061630">
    <property type="term" value="F:ubiquitin protein ligase activity"/>
    <property type="evidence" value="ECO:0007669"/>
    <property type="project" value="UniProtKB-EC"/>
</dbReference>
<dbReference type="EC" id="2.3.2.27" evidence="4"/>
<comment type="caution">
    <text evidence="14">The sequence shown here is derived from an EMBL/GenBank/DDBJ whole genome shotgun (WGS) entry which is preliminary data.</text>
</comment>
<evidence type="ECO:0000256" key="5">
    <source>
        <dbReference type="ARBA" id="ARBA00022679"/>
    </source>
</evidence>
<keyword evidence="8 11" id="KW-0863">Zinc-finger</keyword>
<dbReference type="InterPro" id="IPR039396">
    <property type="entry name" value="Deltex_C"/>
</dbReference>
<dbReference type="GO" id="GO:0008270">
    <property type="term" value="F:zinc ion binding"/>
    <property type="evidence" value="ECO:0007669"/>
    <property type="project" value="UniProtKB-KW"/>
</dbReference>
<organism evidence="14 15">
    <name type="scientific">Ceratodon purpureus</name>
    <name type="common">Fire moss</name>
    <name type="synonym">Dicranum purpureum</name>
    <dbReference type="NCBI Taxonomy" id="3225"/>
    <lineage>
        <taxon>Eukaryota</taxon>
        <taxon>Viridiplantae</taxon>
        <taxon>Streptophyta</taxon>
        <taxon>Embryophyta</taxon>
        <taxon>Bryophyta</taxon>
        <taxon>Bryophytina</taxon>
        <taxon>Bryopsida</taxon>
        <taxon>Dicranidae</taxon>
        <taxon>Pseudoditrichales</taxon>
        <taxon>Ditrichaceae</taxon>
        <taxon>Ceratodon</taxon>
    </lineage>
</organism>
<dbReference type="InterPro" id="IPR037197">
    <property type="entry name" value="WWE_dom_sf"/>
</dbReference>
<proteinExistence type="inferred from homology"/>